<gene>
    <name evidence="1" type="ORF">K466DRAFT_651540</name>
</gene>
<dbReference type="InParanoid" id="A0A5C3PKX7"/>
<evidence type="ECO:0000313" key="1">
    <source>
        <dbReference type="EMBL" id="TFK90454.1"/>
    </source>
</evidence>
<name>A0A5C3PKX7_9APHY</name>
<accession>A0A5C3PKX7</accession>
<protein>
    <submittedName>
        <fullName evidence="1">Uncharacterized protein</fullName>
    </submittedName>
</protein>
<reference evidence="1 2" key="1">
    <citation type="journal article" date="2019" name="Nat. Ecol. Evol.">
        <title>Megaphylogeny resolves global patterns of mushroom evolution.</title>
        <authorList>
            <person name="Varga T."/>
            <person name="Krizsan K."/>
            <person name="Foldi C."/>
            <person name="Dima B."/>
            <person name="Sanchez-Garcia M."/>
            <person name="Sanchez-Ramirez S."/>
            <person name="Szollosi G.J."/>
            <person name="Szarkandi J.G."/>
            <person name="Papp V."/>
            <person name="Albert L."/>
            <person name="Andreopoulos W."/>
            <person name="Angelini C."/>
            <person name="Antonin V."/>
            <person name="Barry K.W."/>
            <person name="Bougher N.L."/>
            <person name="Buchanan P."/>
            <person name="Buyck B."/>
            <person name="Bense V."/>
            <person name="Catcheside P."/>
            <person name="Chovatia M."/>
            <person name="Cooper J."/>
            <person name="Damon W."/>
            <person name="Desjardin D."/>
            <person name="Finy P."/>
            <person name="Geml J."/>
            <person name="Haridas S."/>
            <person name="Hughes K."/>
            <person name="Justo A."/>
            <person name="Karasinski D."/>
            <person name="Kautmanova I."/>
            <person name="Kiss B."/>
            <person name="Kocsube S."/>
            <person name="Kotiranta H."/>
            <person name="LaButti K.M."/>
            <person name="Lechner B.E."/>
            <person name="Liimatainen K."/>
            <person name="Lipzen A."/>
            <person name="Lukacs Z."/>
            <person name="Mihaltcheva S."/>
            <person name="Morgado L.N."/>
            <person name="Niskanen T."/>
            <person name="Noordeloos M.E."/>
            <person name="Ohm R.A."/>
            <person name="Ortiz-Santana B."/>
            <person name="Ovrebo C."/>
            <person name="Racz N."/>
            <person name="Riley R."/>
            <person name="Savchenko A."/>
            <person name="Shiryaev A."/>
            <person name="Soop K."/>
            <person name="Spirin V."/>
            <person name="Szebenyi C."/>
            <person name="Tomsovsky M."/>
            <person name="Tulloss R.E."/>
            <person name="Uehling J."/>
            <person name="Grigoriev I.V."/>
            <person name="Vagvolgyi C."/>
            <person name="Papp T."/>
            <person name="Martin F.M."/>
            <person name="Miettinen O."/>
            <person name="Hibbett D.S."/>
            <person name="Nagy L.G."/>
        </authorList>
    </citation>
    <scope>NUCLEOTIDE SEQUENCE [LARGE SCALE GENOMIC DNA]</scope>
    <source>
        <strain evidence="1 2">HHB13444</strain>
    </source>
</reference>
<dbReference type="Gene3D" id="2.170.270.10">
    <property type="entry name" value="SET domain"/>
    <property type="match status" value="1"/>
</dbReference>
<proteinExistence type="predicted"/>
<dbReference type="AlphaFoldDB" id="A0A5C3PKX7"/>
<keyword evidence="2" id="KW-1185">Reference proteome</keyword>
<dbReference type="InterPro" id="IPR046341">
    <property type="entry name" value="SET_dom_sf"/>
</dbReference>
<organism evidence="1 2">
    <name type="scientific">Polyporus arcularius HHB13444</name>
    <dbReference type="NCBI Taxonomy" id="1314778"/>
    <lineage>
        <taxon>Eukaryota</taxon>
        <taxon>Fungi</taxon>
        <taxon>Dikarya</taxon>
        <taxon>Basidiomycota</taxon>
        <taxon>Agaricomycotina</taxon>
        <taxon>Agaricomycetes</taxon>
        <taxon>Polyporales</taxon>
        <taxon>Polyporaceae</taxon>
        <taxon>Polyporus</taxon>
    </lineage>
</organism>
<sequence>MRITPSERDLMYERIVKTMYPENQDFIRTLKGWKSTDKATFHPGGVFATNMFEVTDLPGYDEFGCSGLARDISRVNHSCCANAHVAFDLETLTAAHRQEELKRRYGFNDYFRQTLVERFLRCKEDDLLFAQWVMDGAPVTIPVIHADCHEDMNGLRLEQVTWDLCMREGYVYGELWKPVLPRLVKGYSVLKDEFKVSFYATVAGKLSRTFTGTDRGWDAVARKPRKTDWWGKLDRKRRWRGTFGFVFPRFFRFSENLNAIGV</sequence>
<dbReference type="Proteomes" id="UP000308197">
    <property type="component" value="Unassembled WGS sequence"/>
</dbReference>
<evidence type="ECO:0000313" key="2">
    <source>
        <dbReference type="Proteomes" id="UP000308197"/>
    </source>
</evidence>
<dbReference type="EMBL" id="ML211045">
    <property type="protein sequence ID" value="TFK90454.1"/>
    <property type="molecule type" value="Genomic_DNA"/>
</dbReference>